<dbReference type="Proteomes" id="UP000028547">
    <property type="component" value="Unassembled WGS sequence"/>
</dbReference>
<accession>A0A084SKK5</accession>
<dbReference type="EMBL" id="JPMI01000269">
    <property type="protein sequence ID" value="KFA88990.1"/>
    <property type="molecule type" value="Genomic_DNA"/>
</dbReference>
<gene>
    <name evidence="1" type="ORF">Q664_37635</name>
</gene>
<protein>
    <submittedName>
        <fullName evidence="1">Uncharacterized protein</fullName>
    </submittedName>
</protein>
<evidence type="ECO:0000313" key="1">
    <source>
        <dbReference type="EMBL" id="KFA88990.1"/>
    </source>
</evidence>
<dbReference type="AlphaFoldDB" id="A0A084SKK5"/>
<evidence type="ECO:0000313" key="2">
    <source>
        <dbReference type="Proteomes" id="UP000028547"/>
    </source>
</evidence>
<sequence>MLLTDGTSDLGNTDIDLSYRFPRATIYAVTATPDLDFFDVTMTKNRKTEQFVLPPGKTSFFPVIHEVMGERTPERILAALGIPKEWFRL</sequence>
<proteinExistence type="predicted"/>
<name>A0A084SKK5_9BACT</name>
<reference evidence="1 2" key="1">
    <citation type="submission" date="2014-07" db="EMBL/GenBank/DDBJ databases">
        <title>Draft Genome Sequence of Gephyronic Acid Producer, Cystobacter violaceus Strain Cb vi76.</title>
        <authorList>
            <person name="Stevens D.C."/>
            <person name="Young J."/>
            <person name="Carmichael R."/>
            <person name="Tan J."/>
            <person name="Taylor R.E."/>
        </authorList>
    </citation>
    <scope>NUCLEOTIDE SEQUENCE [LARGE SCALE GENOMIC DNA]</scope>
    <source>
        <strain evidence="1 2">Cb vi76</strain>
    </source>
</reference>
<comment type="caution">
    <text evidence="1">The sequence shown here is derived from an EMBL/GenBank/DDBJ whole genome shotgun (WGS) entry which is preliminary data.</text>
</comment>
<organism evidence="1 2">
    <name type="scientific">Archangium violaceum Cb vi76</name>
    <dbReference type="NCBI Taxonomy" id="1406225"/>
    <lineage>
        <taxon>Bacteria</taxon>
        <taxon>Pseudomonadati</taxon>
        <taxon>Myxococcota</taxon>
        <taxon>Myxococcia</taxon>
        <taxon>Myxococcales</taxon>
        <taxon>Cystobacterineae</taxon>
        <taxon>Archangiaceae</taxon>
        <taxon>Archangium</taxon>
    </lineage>
</organism>